<dbReference type="InterPro" id="IPR018247">
    <property type="entry name" value="EF_Hand_1_Ca_BS"/>
</dbReference>
<protein>
    <recommendedName>
        <fullName evidence="3">EF-hand domain-containing protein</fullName>
    </recommendedName>
</protein>
<reference evidence="2" key="1">
    <citation type="journal article" date="2015" name="Nature">
        <title>Complex archaea that bridge the gap between prokaryotes and eukaryotes.</title>
        <authorList>
            <person name="Spang A."/>
            <person name="Saw J.H."/>
            <person name="Jorgensen S.L."/>
            <person name="Zaremba-Niedzwiedzka K."/>
            <person name="Martijn J."/>
            <person name="Lind A.E."/>
            <person name="van Eijk R."/>
            <person name="Schleper C."/>
            <person name="Guy L."/>
            <person name="Ettema T.J."/>
        </authorList>
    </citation>
    <scope>NUCLEOTIDE SEQUENCE</scope>
</reference>
<accession>A0A0F9V2M6</accession>
<evidence type="ECO:0000313" key="2">
    <source>
        <dbReference type="EMBL" id="KKN93942.1"/>
    </source>
</evidence>
<proteinExistence type="predicted"/>
<comment type="caution">
    <text evidence="2">The sequence shown here is derived from an EMBL/GenBank/DDBJ whole genome shotgun (WGS) entry which is preliminary data.</text>
</comment>
<gene>
    <name evidence="2" type="ORF">LCGC14_0192050</name>
</gene>
<dbReference type="PROSITE" id="PS00018">
    <property type="entry name" value="EF_HAND_1"/>
    <property type="match status" value="1"/>
</dbReference>
<organism evidence="2">
    <name type="scientific">marine sediment metagenome</name>
    <dbReference type="NCBI Taxonomy" id="412755"/>
    <lineage>
        <taxon>unclassified sequences</taxon>
        <taxon>metagenomes</taxon>
        <taxon>ecological metagenomes</taxon>
    </lineage>
</organism>
<feature type="region of interest" description="Disordered" evidence="1">
    <location>
        <begin position="81"/>
        <end position="107"/>
    </location>
</feature>
<dbReference type="EMBL" id="LAZR01000082">
    <property type="protein sequence ID" value="KKN93942.1"/>
    <property type="molecule type" value="Genomic_DNA"/>
</dbReference>
<name>A0A0F9V2M6_9ZZZZ</name>
<sequence length="107" mass="11670">MNATWQTVLGGVAVTAACGILPAHAADNGFGDWDTDSSGMIDQTEWDAGYADKTYIGSWNADSDERTNVGTRSEVYEKYDVDSSGDWSEEEYGAFHDERGSAETTER</sequence>
<feature type="compositionally biased region" description="Basic and acidic residues" evidence="1">
    <location>
        <begin position="93"/>
        <end position="107"/>
    </location>
</feature>
<evidence type="ECO:0000256" key="1">
    <source>
        <dbReference type="SAM" id="MobiDB-lite"/>
    </source>
</evidence>
<evidence type="ECO:0008006" key="3">
    <source>
        <dbReference type="Google" id="ProtNLM"/>
    </source>
</evidence>
<dbReference type="AlphaFoldDB" id="A0A0F9V2M6"/>